<evidence type="ECO:0000256" key="2">
    <source>
        <dbReference type="ARBA" id="ARBA00011888"/>
    </source>
</evidence>
<evidence type="ECO:0000256" key="4">
    <source>
        <dbReference type="ARBA" id="ARBA00022676"/>
    </source>
</evidence>
<evidence type="ECO:0000259" key="7">
    <source>
        <dbReference type="Pfam" id="PF01048"/>
    </source>
</evidence>
<evidence type="ECO:0000256" key="6">
    <source>
        <dbReference type="ARBA" id="ARBA00048447"/>
    </source>
</evidence>
<dbReference type="InterPro" id="IPR000845">
    <property type="entry name" value="Nucleoside_phosphorylase_d"/>
</dbReference>
<keyword evidence="4 8" id="KW-0328">Glycosyltransferase</keyword>
<keyword evidence="9" id="KW-1185">Reference proteome</keyword>
<dbReference type="PROSITE" id="PS01232">
    <property type="entry name" value="PNP_UDP_1"/>
    <property type="match status" value="1"/>
</dbReference>
<gene>
    <name evidence="8" type="primary">deoD</name>
    <name evidence="8" type="ORF">Cocul_00447</name>
</gene>
<keyword evidence="5 8" id="KW-0808">Transferase</keyword>
<comment type="catalytic activity">
    <reaction evidence="6">
        <text>uridine + phosphate = alpha-D-ribose 1-phosphate + uracil</text>
        <dbReference type="Rhea" id="RHEA:24388"/>
        <dbReference type="ChEBI" id="CHEBI:16704"/>
        <dbReference type="ChEBI" id="CHEBI:17568"/>
        <dbReference type="ChEBI" id="CHEBI:43474"/>
        <dbReference type="ChEBI" id="CHEBI:57720"/>
        <dbReference type="EC" id="2.4.2.3"/>
    </reaction>
</comment>
<comment type="similarity">
    <text evidence="1">Belongs to the PNP/UDP phosphorylase family.</text>
</comment>
<dbReference type="CDD" id="cd09006">
    <property type="entry name" value="PNP_EcPNPI-like"/>
    <property type="match status" value="1"/>
</dbReference>
<name>A0A0Q0Z6W1_9CORY</name>
<comment type="caution">
    <text evidence="8">The sequence shown here is derived from an EMBL/GenBank/DDBJ whole genome shotgun (WGS) entry which is preliminary data.</text>
</comment>
<dbReference type="Gene3D" id="3.40.50.1580">
    <property type="entry name" value="Nucleoside phosphorylase domain"/>
    <property type="match status" value="1"/>
</dbReference>
<dbReference type="AlphaFoldDB" id="A0A0Q0Z6W1"/>
<dbReference type="Pfam" id="PF01048">
    <property type="entry name" value="PNP_UDP_1"/>
    <property type="match status" value="1"/>
</dbReference>
<dbReference type="STRING" id="1544416.Cocul_00447"/>
<evidence type="ECO:0000256" key="1">
    <source>
        <dbReference type="ARBA" id="ARBA00010456"/>
    </source>
</evidence>
<dbReference type="PATRIC" id="fig|1544416.3.peg.451"/>
<organism evidence="8 9">
    <name type="scientific">Corynebacterium oculi</name>
    <dbReference type="NCBI Taxonomy" id="1544416"/>
    <lineage>
        <taxon>Bacteria</taxon>
        <taxon>Bacillati</taxon>
        <taxon>Actinomycetota</taxon>
        <taxon>Actinomycetes</taxon>
        <taxon>Mycobacteriales</taxon>
        <taxon>Corynebacteriaceae</taxon>
        <taxon>Corynebacterium</taxon>
    </lineage>
</organism>
<evidence type="ECO:0000256" key="3">
    <source>
        <dbReference type="ARBA" id="ARBA00021980"/>
    </source>
</evidence>
<dbReference type="GO" id="GO:0004731">
    <property type="term" value="F:purine-nucleoside phosphorylase activity"/>
    <property type="evidence" value="ECO:0007669"/>
    <property type="project" value="InterPro"/>
</dbReference>
<evidence type="ECO:0000256" key="5">
    <source>
        <dbReference type="ARBA" id="ARBA00022679"/>
    </source>
</evidence>
<evidence type="ECO:0000313" key="8">
    <source>
        <dbReference type="EMBL" id="KQB85308.1"/>
    </source>
</evidence>
<proteinExistence type="inferred from homology"/>
<evidence type="ECO:0000313" key="9">
    <source>
        <dbReference type="Proteomes" id="UP000050517"/>
    </source>
</evidence>
<dbReference type="NCBIfam" id="NF004489">
    <property type="entry name" value="PRK05819.1"/>
    <property type="match status" value="1"/>
</dbReference>
<dbReference type="EMBL" id="LKST01000001">
    <property type="protein sequence ID" value="KQB85308.1"/>
    <property type="molecule type" value="Genomic_DNA"/>
</dbReference>
<protein>
    <recommendedName>
        <fullName evidence="3">Uridine phosphorylase</fullName>
        <ecNumber evidence="2">2.4.2.3</ecNumber>
    </recommendedName>
</protein>
<sequence length="256" mass="27205">MPATTASTPHIQPHGAPIAETVLLPGDPLRAKFIAETYLKDVVQFNSVRNMLGYTGTYRGLEVSVMGSGMGIPSISLYAYELIHFFGATRLIRVGSCGALQKHLDTYEIIVAQGACTDSRFLEQYKVPGTFAPIASWRLLSAIQEEAARKGITTHVGNILSSDTFYGDDDTAVERWSRMGVLGVEMESAGLYAVAARAGVEALGVFTVSDNILTGASTTPGGTPNRLYLHDGAGPAAGGGLNRRYRHGATNPGLVQ</sequence>
<dbReference type="PANTHER" id="PTHR43691">
    <property type="entry name" value="URIDINE PHOSPHORYLASE"/>
    <property type="match status" value="1"/>
</dbReference>
<accession>A0A0Q0Z6W1</accession>
<dbReference type="InterPro" id="IPR004402">
    <property type="entry name" value="DeoD-type"/>
</dbReference>
<dbReference type="InterPro" id="IPR018016">
    <property type="entry name" value="Nucleoside_phosphorylase_CS"/>
</dbReference>
<dbReference type="GO" id="GO:0005829">
    <property type="term" value="C:cytosol"/>
    <property type="evidence" value="ECO:0007669"/>
    <property type="project" value="TreeGrafter"/>
</dbReference>
<dbReference type="GO" id="GO:0006152">
    <property type="term" value="P:purine nucleoside catabolic process"/>
    <property type="evidence" value="ECO:0007669"/>
    <property type="project" value="TreeGrafter"/>
</dbReference>
<dbReference type="NCBIfam" id="TIGR00107">
    <property type="entry name" value="deoD"/>
    <property type="match status" value="1"/>
</dbReference>
<dbReference type="GO" id="GO:0004850">
    <property type="term" value="F:uridine phosphorylase activity"/>
    <property type="evidence" value="ECO:0007669"/>
    <property type="project" value="UniProtKB-EC"/>
</dbReference>
<dbReference type="EC" id="2.4.2.3" evidence="2"/>
<dbReference type="Proteomes" id="UP000050517">
    <property type="component" value="Unassembled WGS sequence"/>
</dbReference>
<dbReference type="PANTHER" id="PTHR43691:SF11">
    <property type="entry name" value="FI09636P-RELATED"/>
    <property type="match status" value="1"/>
</dbReference>
<reference evidence="8 9" key="1">
    <citation type="submission" date="2015-10" db="EMBL/GenBank/DDBJ databases">
        <title>Corynebacteirum lowii and Corynebacterium oculi species nova, derived from human clinical disease and and emended description of Corynebacterium mastiditis.</title>
        <authorList>
            <person name="Bernard K."/>
            <person name="Pacheco A.L."/>
            <person name="Mcdougall C."/>
            <person name="Burtx T."/>
            <person name="Weibe D."/>
            <person name="Tyler S."/>
            <person name="Olson A.B."/>
            <person name="Cnockaert M."/>
            <person name="Eguchi H."/>
            <person name="Kuwahara T."/>
            <person name="Nakayama-Imaohji H."/>
            <person name="Boudewijins M."/>
            <person name="Van Hoecke F."/>
            <person name="Bernier A.-M."/>
            <person name="Vandamme P."/>
        </authorList>
    </citation>
    <scope>NUCLEOTIDE SEQUENCE [LARGE SCALE GENOMIC DNA]</scope>
    <source>
        <strain evidence="8 9">NML 130210</strain>
    </source>
</reference>
<feature type="domain" description="Nucleoside phosphorylase" evidence="7">
    <location>
        <begin position="22"/>
        <end position="216"/>
    </location>
</feature>
<dbReference type="SUPFAM" id="SSF53167">
    <property type="entry name" value="Purine and uridine phosphorylases"/>
    <property type="match status" value="1"/>
</dbReference>
<dbReference type="InterPro" id="IPR035994">
    <property type="entry name" value="Nucleoside_phosphorylase_sf"/>
</dbReference>